<dbReference type="NCBIfam" id="TIGR00036">
    <property type="entry name" value="dapB"/>
    <property type="match status" value="1"/>
</dbReference>
<evidence type="ECO:0000259" key="14">
    <source>
        <dbReference type="Pfam" id="PF01113"/>
    </source>
</evidence>
<dbReference type="EMBL" id="LKHV02000001">
    <property type="protein sequence ID" value="MCS5707821.1"/>
    <property type="molecule type" value="Genomic_DNA"/>
</dbReference>
<comment type="caution">
    <text evidence="16">The sequence shown here is derived from an EMBL/GenBank/DDBJ whole genome shotgun (WGS) entry which is preliminary data.</text>
</comment>
<dbReference type="Gene3D" id="3.40.50.720">
    <property type="entry name" value="NAD(P)-binding Rossmann-like Domain"/>
    <property type="match status" value="1"/>
</dbReference>
<evidence type="ECO:0000256" key="10">
    <source>
        <dbReference type="ARBA" id="ARBA00038983"/>
    </source>
</evidence>
<dbReference type="GO" id="GO:0016726">
    <property type="term" value="F:oxidoreductase activity, acting on CH or CH2 groups, NAD or NADP as acceptor"/>
    <property type="evidence" value="ECO:0007669"/>
    <property type="project" value="UniProtKB-UniRule"/>
</dbReference>
<dbReference type="PIRSF" id="PIRSF000161">
    <property type="entry name" value="DHPR"/>
    <property type="match status" value="1"/>
</dbReference>
<dbReference type="GO" id="GO:0051287">
    <property type="term" value="F:NAD binding"/>
    <property type="evidence" value="ECO:0007669"/>
    <property type="project" value="UniProtKB-UniRule"/>
</dbReference>
<dbReference type="InterPro" id="IPR036291">
    <property type="entry name" value="NAD(P)-bd_dom_sf"/>
</dbReference>
<comment type="catalytic activity">
    <reaction evidence="12 13">
        <text>(S)-2,3,4,5-tetrahydrodipicolinate + NAD(+) + H2O = (2S,4S)-4-hydroxy-2,3,4,5-tetrahydrodipicolinate + NADH + H(+)</text>
        <dbReference type="Rhea" id="RHEA:35323"/>
        <dbReference type="ChEBI" id="CHEBI:15377"/>
        <dbReference type="ChEBI" id="CHEBI:15378"/>
        <dbReference type="ChEBI" id="CHEBI:16845"/>
        <dbReference type="ChEBI" id="CHEBI:57540"/>
        <dbReference type="ChEBI" id="CHEBI:57945"/>
        <dbReference type="ChEBI" id="CHEBI:67139"/>
        <dbReference type="EC" id="1.17.1.8"/>
    </reaction>
</comment>
<dbReference type="UniPathway" id="UPA00034">
    <property type="reaction ID" value="UER00018"/>
</dbReference>
<keyword evidence="4 13" id="KW-0521">NADP</keyword>
<dbReference type="SUPFAM" id="SSF55347">
    <property type="entry name" value="Glyceraldehyde-3-phosphate dehydrogenase-like, C-terminal domain"/>
    <property type="match status" value="1"/>
</dbReference>
<protein>
    <recommendedName>
        <fullName evidence="10 13">4-hydroxy-tetrahydrodipicolinate reductase</fullName>
        <shortName evidence="13">HTPA reductase</shortName>
        <ecNumber evidence="10 13">1.17.1.8</ecNumber>
    </recommendedName>
</protein>
<dbReference type="InterPro" id="IPR022664">
    <property type="entry name" value="DapB_N_CS"/>
</dbReference>
<dbReference type="PANTHER" id="PTHR20836:SF0">
    <property type="entry name" value="4-HYDROXY-TETRAHYDRODIPICOLINATE REDUCTASE 1, CHLOROPLASTIC-RELATED"/>
    <property type="match status" value="1"/>
</dbReference>
<evidence type="ECO:0000256" key="5">
    <source>
        <dbReference type="ARBA" id="ARBA00022915"/>
    </source>
</evidence>
<dbReference type="PANTHER" id="PTHR20836">
    <property type="entry name" value="DIHYDRODIPICOLINATE REDUCTASE"/>
    <property type="match status" value="1"/>
</dbReference>
<comment type="caution">
    <text evidence="13">Was originally thought to be a dihydrodipicolinate reductase (DHDPR), catalyzing the conversion of dihydrodipicolinate to tetrahydrodipicolinate. However, it was shown in E.coli that the substrate of the enzymatic reaction is not dihydrodipicolinate (DHDP) but in fact (2S,4S)-4-hydroxy-2,3,4,5-tetrahydrodipicolinic acid (HTPA), the product released by the DapA-catalyzed reaction.</text>
</comment>
<comment type="subunit">
    <text evidence="13">Homotetramer.</text>
</comment>
<dbReference type="EMBL" id="LKHV01000006">
    <property type="protein sequence ID" value="KRG18601.1"/>
    <property type="molecule type" value="Genomic_DNA"/>
</dbReference>
<comment type="catalytic activity">
    <reaction evidence="11 13">
        <text>(S)-2,3,4,5-tetrahydrodipicolinate + NADP(+) + H2O = (2S,4S)-4-hydroxy-2,3,4,5-tetrahydrodipicolinate + NADPH + H(+)</text>
        <dbReference type="Rhea" id="RHEA:35331"/>
        <dbReference type="ChEBI" id="CHEBI:15377"/>
        <dbReference type="ChEBI" id="CHEBI:15378"/>
        <dbReference type="ChEBI" id="CHEBI:16845"/>
        <dbReference type="ChEBI" id="CHEBI:57783"/>
        <dbReference type="ChEBI" id="CHEBI:58349"/>
        <dbReference type="ChEBI" id="CHEBI:67139"/>
        <dbReference type="EC" id="1.17.1.8"/>
    </reaction>
</comment>
<reference evidence="17" key="2">
    <citation type="journal article" date="2016" name="Genome Announc.">
        <title>Draft Genome Sequences of Two Novel Amoeba-Resistant Intranuclear Bacteria, 'Candidatus Berkiella cookevillensis' and 'Candidatus Berkiella aquae'.</title>
        <authorList>
            <person name="Mehari Y.T."/>
            <person name="Arivett B.A."/>
            <person name="Farone A.L."/>
            <person name="Gunderson J.H."/>
            <person name="Farone M.B."/>
        </authorList>
    </citation>
    <scope>NUCLEOTIDE SEQUENCE</scope>
    <source>
        <strain evidence="17">CC99</strain>
    </source>
</reference>
<dbReference type="Proteomes" id="UP000051494">
    <property type="component" value="Unassembled WGS sequence"/>
</dbReference>
<evidence type="ECO:0000313" key="18">
    <source>
        <dbReference type="Proteomes" id="UP000051494"/>
    </source>
</evidence>
<dbReference type="HAMAP" id="MF_00102">
    <property type="entry name" value="DapB"/>
    <property type="match status" value="1"/>
</dbReference>
<dbReference type="CDD" id="cd02274">
    <property type="entry name" value="DHDPR_N"/>
    <property type="match status" value="1"/>
</dbReference>
<dbReference type="STRING" id="437022.CC99x_01488"/>
<dbReference type="GO" id="GO:0008839">
    <property type="term" value="F:4-hydroxy-tetrahydrodipicolinate reductase"/>
    <property type="evidence" value="ECO:0007669"/>
    <property type="project" value="UniProtKB-UniRule"/>
</dbReference>
<feature type="domain" description="Dihydrodipicolinate reductase C-terminal" evidence="15">
    <location>
        <begin position="129"/>
        <end position="265"/>
    </location>
</feature>
<evidence type="ECO:0000313" key="16">
    <source>
        <dbReference type="EMBL" id="KRG18601.1"/>
    </source>
</evidence>
<feature type="binding site" evidence="13">
    <location>
        <begin position="11"/>
        <end position="16"/>
    </location>
    <ligand>
        <name>NAD(+)</name>
        <dbReference type="ChEBI" id="CHEBI:57540"/>
    </ligand>
</feature>
<dbReference type="GO" id="GO:0019877">
    <property type="term" value="P:diaminopimelate biosynthetic process"/>
    <property type="evidence" value="ECO:0007669"/>
    <property type="project" value="UniProtKB-UniRule"/>
</dbReference>
<evidence type="ECO:0000256" key="11">
    <source>
        <dbReference type="ARBA" id="ARBA00049080"/>
    </source>
</evidence>
<feature type="binding site" evidence="13">
    <location>
        <begin position="99"/>
        <end position="101"/>
    </location>
    <ligand>
        <name>NAD(+)</name>
        <dbReference type="ChEBI" id="CHEBI:57540"/>
    </ligand>
</feature>
<dbReference type="OrthoDB" id="9790352at2"/>
<reference evidence="16" key="1">
    <citation type="submission" date="2015-09" db="EMBL/GenBank/DDBJ databases">
        <title>Draft Genome Sequences of Two Novel Amoeba-resistant Intranuclear Bacteria, Candidatus Berkiella cookevillensis and Candidatus Berkiella aquae.</title>
        <authorList>
            <person name="Mehari Y.T."/>
            <person name="Arivett B.A."/>
            <person name="Farone A.L."/>
            <person name="Gunderson J.H."/>
            <person name="Farone M.B."/>
        </authorList>
    </citation>
    <scope>NUCLEOTIDE SEQUENCE [LARGE SCALE GENOMIC DNA]</scope>
    <source>
        <strain evidence="16">CC99</strain>
    </source>
</reference>
<dbReference type="AlphaFoldDB" id="A0A0Q9YG17"/>
<evidence type="ECO:0000259" key="15">
    <source>
        <dbReference type="Pfam" id="PF05173"/>
    </source>
</evidence>
<dbReference type="InterPro" id="IPR000846">
    <property type="entry name" value="DapB_N"/>
</dbReference>
<evidence type="ECO:0000256" key="2">
    <source>
        <dbReference type="ARBA" id="ARBA00022490"/>
    </source>
</evidence>
<keyword evidence="6 13" id="KW-0560">Oxidoreductase</keyword>
<dbReference type="PATRIC" id="fig|1590042.3.peg.1512"/>
<evidence type="ECO:0000256" key="7">
    <source>
        <dbReference type="ARBA" id="ARBA00023027"/>
    </source>
</evidence>
<comment type="similarity">
    <text evidence="1 13">Belongs to the DapB family.</text>
</comment>
<evidence type="ECO:0000256" key="4">
    <source>
        <dbReference type="ARBA" id="ARBA00022857"/>
    </source>
</evidence>
<dbReference type="Pfam" id="PF01113">
    <property type="entry name" value="DapB_N"/>
    <property type="match status" value="1"/>
</dbReference>
<comment type="function">
    <text evidence="13">Catalyzes the conversion of 4-hydroxy-tetrahydrodipicolinate (HTPA) to tetrahydrodipicolinate.</text>
</comment>
<keyword evidence="7 13" id="KW-0520">NAD</keyword>
<dbReference type="GO" id="GO:0009089">
    <property type="term" value="P:lysine biosynthetic process via diaminopimelate"/>
    <property type="evidence" value="ECO:0007669"/>
    <property type="project" value="UniProtKB-UniRule"/>
</dbReference>
<comment type="subcellular location">
    <subcellularLocation>
        <location evidence="13">Cytoplasm</location>
    </subcellularLocation>
</comment>
<evidence type="ECO:0000256" key="1">
    <source>
        <dbReference type="ARBA" id="ARBA00006642"/>
    </source>
</evidence>
<feature type="binding site" evidence="13">
    <location>
        <position position="157"/>
    </location>
    <ligand>
        <name>(S)-2,3,4,5-tetrahydrodipicolinate</name>
        <dbReference type="ChEBI" id="CHEBI:16845"/>
    </ligand>
</feature>
<evidence type="ECO:0000256" key="13">
    <source>
        <dbReference type="HAMAP-Rule" id="MF_00102"/>
    </source>
</evidence>
<dbReference type="SUPFAM" id="SSF51735">
    <property type="entry name" value="NAD(P)-binding Rossmann-fold domains"/>
    <property type="match status" value="1"/>
</dbReference>
<proteinExistence type="inferred from homology"/>
<evidence type="ECO:0000256" key="9">
    <source>
        <dbReference type="ARBA" id="ARBA00037922"/>
    </source>
</evidence>
<dbReference type="FunFam" id="3.30.360.10:FF:000004">
    <property type="entry name" value="4-hydroxy-tetrahydrodipicolinate reductase"/>
    <property type="match status" value="1"/>
</dbReference>
<feature type="active site" description="Proton donor/acceptor" evidence="13">
    <location>
        <position position="156"/>
    </location>
</feature>
<dbReference type="Pfam" id="PF05173">
    <property type="entry name" value="DapB_C"/>
    <property type="match status" value="1"/>
</dbReference>
<dbReference type="GO" id="GO:0050661">
    <property type="term" value="F:NADP binding"/>
    <property type="evidence" value="ECO:0007669"/>
    <property type="project" value="UniProtKB-UniRule"/>
</dbReference>
<evidence type="ECO:0000256" key="8">
    <source>
        <dbReference type="ARBA" id="ARBA00023154"/>
    </source>
</evidence>
<keyword evidence="5 13" id="KW-0220">Diaminopimelate biosynthesis</keyword>
<comment type="caution">
    <text evidence="13">Lacks conserved residue(s) required for the propagation of feature annotation.</text>
</comment>
<evidence type="ECO:0000256" key="6">
    <source>
        <dbReference type="ARBA" id="ARBA00023002"/>
    </source>
</evidence>
<dbReference type="InterPro" id="IPR022663">
    <property type="entry name" value="DapB_C"/>
</dbReference>
<dbReference type="EC" id="1.17.1.8" evidence="10 13"/>
<dbReference type="RefSeq" id="WP_057624581.1">
    <property type="nucleotide sequence ID" value="NZ_LKHV02000001.1"/>
</dbReference>
<keyword evidence="18" id="KW-1185">Reference proteome</keyword>
<comment type="pathway">
    <text evidence="9 13">Amino-acid biosynthesis; L-lysine biosynthesis via DAP pathway; (S)-tetrahydrodipicolinate from L-aspartate: step 4/4.</text>
</comment>
<keyword evidence="3 13" id="KW-0028">Amino-acid biosynthesis</keyword>
<organism evidence="16">
    <name type="scientific">Candidatus Berkiella cookevillensis</name>
    <dbReference type="NCBI Taxonomy" id="437022"/>
    <lineage>
        <taxon>Bacteria</taxon>
        <taxon>Pseudomonadati</taxon>
        <taxon>Pseudomonadota</taxon>
        <taxon>Gammaproteobacteria</taxon>
        <taxon>Candidatus Berkiellales</taxon>
        <taxon>Candidatus Berkiellaceae</taxon>
        <taxon>Candidatus Berkiella</taxon>
    </lineage>
</organism>
<dbReference type="InterPro" id="IPR023940">
    <property type="entry name" value="DHDPR_bac"/>
</dbReference>
<feature type="active site" description="Proton donor" evidence="13">
    <location>
        <position position="160"/>
    </location>
</feature>
<dbReference type="Gene3D" id="3.30.360.10">
    <property type="entry name" value="Dihydrodipicolinate Reductase, domain 2"/>
    <property type="match status" value="1"/>
</dbReference>
<evidence type="ECO:0000256" key="12">
    <source>
        <dbReference type="ARBA" id="ARBA00049396"/>
    </source>
</evidence>
<keyword evidence="8 13" id="KW-0457">Lysine biosynthesis</keyword>
<feature type="domain" description="Dihydrodipicolinate reductase N-terminal" evidence="14">
    <location>
        <begin position="5"/>
        <end position="126"/>
    </location>
</feature>
<feature type="binding site" evidence="13">
    <location>
        <begin position="166"/>
        <end position="167"/>
    </location>
    <ligand>
        <name>(S)-2,3,4,5-tetrahydrodipicolinate</name>
        <dbReference type="ChEBI" id="CHEBI:16845"/>
    </ligand>
</feature>
<gene>
    <name evidence="13 16" type="primary">dapB</name>
    <name evidence="17" type="ORF">CC99x_002770</name>
    <name evidence="16" type="ORF">CC99x_01488</name>
</gene>
<reference evidence="17" key="3">
    <citation type="submission" date="2021-06" db="EMBL/GenBank/DDBJ databases">
        <title>Genomic Description and Analysis of Intracellular Bacteria, Candidatus Berkiella cookevillensis and Candidatus Berkiella aquae.</title>
        <authorList>
            <person name="Kidane D.T."/>
            <person name="Mehari Y.T."/>
            <person name="Rice F.C."/>
            <person name="Arivett B.A."/>
            <person name="Farone A.L."/>
            <person name="Berk S.G."/>
            <person name="Farone M.B."/>
        </authorList>
    </citation>
    <scope>NUCLEOTIDE SEQUENCE</scope>
    <source>
        <strain evidence="17">CC99</strain>
    </source>
</reference>
<evidence type="ECO:0000256" key="3">
    <source>
        <dbReference type="ARBA" id="ARBA00022605"/>
    </source>
</evidence>
<sequence>MSQDVRIAIAGIAGKMGLAIAKRAAAHNLQLRVATISPSQDATQTVGAMIASPGYDFFPIHHLEDQRDAFDVLIDFTTPEATLHHVKLCSELKKSIVIGTTGLDEQKQSALAQYAKEIAIVFAPNMSRGVNITLNLLEKLTQVIGHEADIEILEAHHRYKKDAPSGTALNMGETIAKELGKPLKELASFSRHGISESGREKKIGFSVIRAGDIVGEHTTIFALSGERLEIKHVASSRDTFAEGALTAARWIQDKAAGLYTMQDVLGL</sequence>
<name>A0A0Q9YG17_9GAMM</name>
<feature type="binding site" evidence="13">
    <location>
        <begin position="123"/>
        <end position="126"/>
    </location>
    <ligand>
        <name>NAD(+)</name>
        <dbReference type="ChEBI" id="CHEBI:57540"/>
    </ligand>
</feature>
<accession>A0A0Q9YG17</accession>
<dbReference type="PROSITE" id="PS01298">
    <property type="entry name" value="DAPB"/>
    <property type="match status" value="1"/>
</dbReference>
<evidence type="ECO:0000313" key="17">
    <source>
        <dbReference type="EMBL" id="MCS5707821.1"/>
    </source>
</evidence>
<dbReference type="GO" id="GO:0005829">
    <property type="term" value="C:cytosol"/>
    <property type="evidence" value="ECO:0007669"/>
    <property type="project" value="TreeGrafter"/>
</dbReference>
<keyword evidence="2 13" id="KW-0963">Cytoplasm</keyword>